<dbReference type="Proteomes" id="UP000051386">
    <property type="component" value="Unassembled WGS sequence"/>
</dbReference>
<keyword evidence="4" id="KW-0732">Signal</keyword>
<evidence type="ECO:0000313" key="6">
    <source>
        <dbReference type="Proteomes" id="UP000051386"/>
    </source>
</evidence>
<reference evidence="5 6" key="1">
    <citation type="submission" date="2015-05" db="EMBL/GenBank/DDBJ databases">
        <title>Genome sequencing and analysis of members of genus Stenotrophomonas.</title>
        <authorList>
            <person name="Patil P.P."/>
            <person name="Midha S."/>
            <person name="Patil P.B."/>
        </authorList>
    </citation>
    <scope>NUCLEOTIDE SEQUENCE [LARGE SCALE GENOMIC DNA]</scope>
    <source>
        <strain evidence="5 6">DSM 21508</strain>
    </source>
</reference>
<keyword evidence="1" id="KW-0677">Repeat</keyword>
<dbReference type="SUPFAM" id="SSF48452">
    <property type="entry name" value="TPR-like"/>
    <property type="match status" value="2"/>
</dbReference>
<feature type="chain" id="PRO_5006395390" evidence="4">
    <location>
        <begin position="26"/>
        <end position="565"/>
    </location>
</feature>
<evidence type="ECO:0000313" key="5">
    <source>
        <dbReference type="EMBL" id="KRG74152.1"/>
    </source>
</evidence>
<evidence type="ECO:0000256" key="2">
    <source>
        <dbReference type="ARBA" id="ARBA00022803"/>
    </source>
</evidence>
<dbReference type="PANTHER" id="PTHR45586:SF1">
    <property type="entry name" value="LIPOPOLYSACCHARIDE ASSEMBLY PROTEIN B"/>
    <property type="match status" value="1"/>
</dbReference>
<dbReference type="AlphaFoldDB" id="A0A0R0DAJ7"/>
<keyword evidence="2 3" id="KW-0802">TPR repeat</keyword>
<evidence type="ECO:0000256" key="1">
    <source>
        <dbReference type="ARBA" id="ARBA00022737"/>
    </source>
</evidence>
<dbReference type="SMART" id="SM00028">
    <property type="entry name" value="TPR"/>
    <property type="match status" value="4"/>
</dbReference>
<dbReference type="InterPro" id="IPR011990">
    <property type="entry name" value="TPR-like_helical_dom_sf"/>
</dbReference>
<organism evidence="5 6">
    <name type="scientific">Stenotrophomonas chelatiphaga</name>
    <dbReference type="NCBI Taxonomy" id="517011"/>
    <lineage>
        <taxon>Bacteria</taxon>
        <taxon>Pseudomonadati</taxon>
        <taxon>Pseudomonadota</taxon>
        <taxon>Gammaproteobacteria</taxon>
        <taxon>Lysobacterales</taxon>
        <taxon>Lysobacteraceae</taxon>
        <taxon>Stenotrophomonas</taxon>
    </lineage>
</organism>
<evidence type="ECO:0000256" key="3">
    <source>
        <dbReference type="PROSITE-ProRule" id="PRU00339"/>
    </source>
</evidence>
<name>A0A0R0DAJ7_9GAMM</name>
<dbReference type="PROSITE" id="PS50005">
    <property type="entry name" value="TPR"/>
    <property type="match status" value="1"/>
</dbReference>
<protein>
    <submittedName>
        <fullName evidence="5">Membrane protein</fullName>
    </submittedName>
</protein>
<dbReference type="Gene3D" id="1.25.40.10">
    <property type="entry name" value="Tetratricopeptide repeat domain"/>
    <property type="match status" value="2"/>
</dbReference>
<feature type="repeat" description="TPR" evidence="3">
    <location>
        <begin position="520"/>
        <end position="553"/>
    </location>
</feature>
<dbReference type="InterPro" id="IPR051012">
    <property type="entry name" value="CellSynth/LPSAsmb/PSIAsmb"/>
</dbReference>
<evidence type="ECO:0000256" key="4">
    <source>
        <dbReference type="SAM" id="SignalP"/>
    </source>
</evidence>
<dbReference type="InterPro" id="IPR019734">
    <property type="entry name" value="TPR_rpt"/>
</dbReference>
<dbReference type="Pfam" id="PF13432">
    <property type="entry name" value="TPR_16"/>
    <property type="match status" value="3"/>
</dbReference>
<proteinExistence type="predicted"/>
<accession>A0A0R0DAJ7</accession>
<sequence length="565" mass="61658">MPSMPALIRISSVLLLSLMAGEALAAPSIARVLDQAERAQEPSLEPALVGEFALQAGKLPDSAAQYLLAAQASEGDAGLAERATRIAMLANDDARAAQALALWQQRAPRSLAMRSAAAALAMRQGKPEVAEAELKALLAAPGEEGWRFSLAALVGGGRDPGVPAQVLEALVEADAIPNRIEVWQEFGRLAMRMDKPELAQRMVDQVVRRFPQDPRVALLRASQLQQTGHTAEAVTVLQALEPQTRTSVDLRNAVAIAYDSMNEAVAAERVLSSGPQDTQTYGMRASLLAKQDDATALTALYTELSRAASKPDPAQRLLLGKIAEYLKRYQEAVDWYHSVPGGEELSEARLRAANAQGLLGNQAKALEEVRAVQSDAVLAEEARRDAYLLEAELRLRAGDEAGELDALARGLAAYPDENALLYARALAWERRDDIPRAEADLRKVLITEPENVAALNALGYTLADRTHRYQEALELIDRARVAEPDNPAIIDSHGWVLYRLGRNEEALVQLRRAYGLAKDAEIAVHLGEVLWVSGRQDEARRYFDEAARLDPDNRALQRVRETLKP</sequence>
<keyword evidence="6" id="KW-1185">Reference proteome</keyword>
<dbReference type="PANTHER" id="PTHR45586">
    <property type="entry name" value="TPR REPEAT-CONTAINING PROTEIN PA4667"/>
    <property type="match status" value="1"/>
</dbReference>
<dbReference type="EMBL" id="LDJK01000030">
    <property type="protein sequence ID" value="KRG74152.1"/>
    <property type="molecule type" value="Genomic_DNA"/>
</dbReference>
<gene>
    <name evidence="5" type="ORF">ABB28_08020</name>
</gene>
<dbReference type="PATRIC" id="fig|517011.3.peg.1268"/>
<feature type="signal peptide" evidence="4">
    <location>
        <begin position="1"/>
        <end position="25"/>
    </location>
</feature>
<comment type="caution">
    <text evidence="5">The sequence shown here is derived from an EMBL/GenBank/DDBJ whole genome shotgun (WGS) entry which is preliminary data.</text>
</comment>